<name>A0A3N8PSL3_9BURK</name>
<dbReference type="InterPro" id="IPR014507">
    <property type="entry name" value="Baseplate_assembly_J_pred"/>
</dbReference>
<dbReference type="InterPro" id="IPR058531">
    <property type="entry name" value="Baseplate_J_M"/>
</dbReference>
<dbReference type="PANTHER" id="PTHR35862">
    <property type="entry name" value="FELS-2 PROPHAGE PROTEIN"/>
    <property type="match status" value="1"/>
</dbReference>
<evidence type="ECO:0000259" key="1">
    <source>
        <dbReference type="Pfam" id="PF26078"/>
    </source>
</evidence>
<sequence>MSQNVIDLSRLPAPNVVEEIDFESLFAERKAGFLALVPDEIRVAVAAKLELQSEPITILLQESVYREMYLRQRVNDAARALMLAFAMDGDLDQLAALLGVERLVVTPGDPDTGTDPVMESNDDLRDRTQLAPQGYSVAGPEGAYRSHARAAHGSVLDASATSPNPGEVLVSVLVREGDGTAPQAVIDAVAAALSADDVRPLTDKVTVRSAEIVKYGIDAIIYTYAGPDSGVVISEAQSRAQKFADNSRRNGREIPLSGIYAALHAEGVERVVLLSPTKDIAIKSTQASFCSSLRVKHGGVYGG</sequence>
<dbReference type="Pfam" id="PF26078">
    <property type="entry name" value="Baseplate_J_M"/>
    <property type="match status" value="1"/>
</dbReference>
<reference evidence="2 3" key="1">
    <citation type="submission" date="2018-08" db="EMBL/GenBank/DDBJ databases">
        <title>Comparative analysis of Burkholderia isolates from Puerto Rico.</title>
        <authorList>
            <person name="Hall C."/>
            <person name="Sahl J."/>
            <person name="Wagner D."/>
        </authorList>
    </citation>
    <scope>NUCLEOTIDE SEQUENCE [LARGE SCALE GENOMIC DNA]</scope>
    <source>
        <strain evidence="2 3">Bp9025</strain>
    </source>
</reference>
<protein>
    <submittedName>
        <fullName evidence="2">Baseplate assembly protein</fullName>
    </submittedName>
</protein>
<gene>
    <name evidence="2" type="ORF">DF051_29530</name>
</gene>
<proteinExistence type="predicted"/>
<dbReference type="RefSeq" id="WP_124583531.1">
    <property type="nucleotide sequence ID" value="NZ_QTQV01000021.1"/>
</dbReference>
<feature type="domain" description="Baseplate J-like central" evidence="1">
    <location>
        <begin position="137"/>
        <end position="208"/>
    </location>
</feature>
<dbReference type="EMBL" id="QTQV01000021">
    <property type="protein sequence ID" value="RQT09826.1"/>
    <property type="molecule type" value="Genomic_DNA"/>
</dbReference>
<dbReference type="AlphaFoldDB" id="A0A3N8PSL3"/>
<evidence type="ECO:0000313" key="3">
    <source>
        <dbReference type="Proteomes" id="UP000277921"/>
    </source>
</evidence>
<accession>A0A3N8PSL3</accession>
<dbReference type="PANTHER" id="PTHR35862:SF1">
    <property type="entry name" value="FELS-2 PROPHAGE PROTEIN"/>
    <property type="match status" value="1"/>
</dbReference>
<evidence type="ECO:0000313" key="2">
    <source>
        <dbReference type="EMBL" id="RQT09826.1"/>
    </source>
</evidence>
<dbReference type="Proteomes" id="UP000277921">
    <property type="component" value="Unassembled WGS sequence"/>
</dbReference>
<dbReference type="InterPro" id="IPR052726">
    <property type="entry name" value="Phage_Baseplate_Hub"/>
</dbReference>
<organism evidence="2 3">
    <name type="scientific">Burkholderia contaminans</name>
    <dbReference type="NCBI Taxonomy" id="488447"/>
    <lineage>
        <taxon>Bacteria</taxon>
        <taxon>Pseudomonadati</taxon>
        <taxon>Pseudomonadota</taxon>
        <taxon>Betaproteobacteria</taxon>
        <taxon>Burkholderiales</taxon>
        <taxon>Burkholderiaceae</taxon>
        <taxon>Burkholderia</taxon>
        <taxon>Burkholderia cepacia complex</taxon>
    </lineage>
</organism>
<dbReference type="PIRSF" id="PIRSF020481">
    <property type="entry name" value="BAP"/>
    <property type="match status" value="1"/>
</dbReference>
<comment type="caution">
    <text evidence="2">The sequence shown here is derived from an EMBL/GenBank/DDBJ whole genome shotgun (WGS) entry which is preliminary data.</text>
</comment>